<evidence type="ECO:0000313" key="2">
    <source>
        <dbReference type="Proteomes" id="UP000515275"/>
    </source>
</evidence>
<dbReference type="EMBL" id="CP046883">
    <property type="protein sequence ID" value="QNH96015.1"/>
    <property type="molecule type" value="Genomic_DNA"/>
</dbReference>
<gene>
    <name evidence="1" type="ORF">GP473_04435</name>
</gene>
<dbReference type="SUPFAM" id="SSF53335">
    <property type="entry name" value="S-adenosyl-L-methionine-dependent methyltransferases"/>
    <property type="match status" value="1"/>
</dbReference>
<organism evidence="1 2">
    <name type="scientific">Corynebacterium anserum</name>
    <dbReference type="NCBI Taxonomy" id="2684406"/>
    <lineage>
        <taxon>Bacteria</taxon>
        <taxon>Bacillati</taxon>
        <taxon>Actinomycetota</taxon>
        <taxon>Actinomycetes</taxon>
        <taxon>Mycobacteriales</taxon>
        <taxon>Corynebacteriaceae</taxon>
        <taxon>Corynebacterium</taxon>
    </lineage>
</organism>
<dbReference type="CDD" id="cd02440">
    <property type="entry name" value="AdoMet_MTases"/>
    <property type="match status" value="1"/>
</dbReference>
<dbReference type="KEGG" id="cans:GP473_04435"/>
<sequence>MNYCQAEWYDAVAQEYWRETKPLLLDVLQPWSGETGLAADIGAGTGLTTQLLATVCRGEVLACEPEEAMRVGIMSKIAGEDDMRRRVTIAPWTVHDLVRTVDEPITLITAISMIDHLLPSERAELLQWAAAHLIPKGALIIGPYEDTGAPNTRDNGVTTPMQDEKLGNCYTSEYVGRFRYEGWAKLDDSHQHTRWLMTWQLYEGDSLLEQRSSDFIVYPTSRQELINQAEDAGLVARSDGTFVVLQPQIEVS</sequence>
<protein>
    <submittedName>
        <fullName evidence="1">Methyltransferase domain-containing protein</fullName>
    </submittedName>
</protein>
<name>A0A7G7YNE5_9CORY</name>
<dbReference type="Proteomes" id="UP000515275">
    <property type="component" value="Chromosome"/>
</dbReference>
<keyword evidence="2" id="KW-1185">Reference proteome</keyword>
<dbReference type="RefSeq" id="WP_185769761.1">
    <property type="nucleotide sequence ID" value="NZ_CP046883.1"/>
</dbReference>
<dbReference type="GO" id="GO:0008757">
    <property type="term" value="F:S-adenosylmethionine-dependent methyltransferase activity"/>
    <property type="evidence" value="ECO:0007669"/>
    <property type="project" value="InterPro"/>
</dbReference>
<dbReference type="Gene3D" id="3.40.50.150">
    <property type="entry name" value="Vaccinia Virus protein VP39"/>
    <property type="match status" value="1"/>
</dbReference>
<evidence type="ECO:0000313" key="1">
    <source>
        <dbReference type="EMBL" id="QNH96015.1"/>
    </source>
</evidence>
<reference evidence="1 2" key="1">
    <citation type="submission" date="2019-12" db="EMBL/GenBank/DDBJ databases">
        <title>Corynebacterium sp. nov., isolated from feces of the Anser Albifrons in China.</title>
        <authorList>
            <person name="Liu Q."/>
        </authorList>
    </citation>
    <scope>NUCLEOTIDE SEQUENCE [LARGE SCALE GENOMIC DNA]</scope>
    <source>
        <strain evidence="1 2">23H37-10</strain>
    </source>
</reference>
<proteinExistence type="predicted"/>
<dbReference type="GO" id="GO:0032259">
    <property type="term" value="P:methylation"/>
    <property type="evidence" value="ECO:0007669"/>
    <property type="project" value="UniProtKB-KW"/>
</dbReference>
<accession>A0A7G7YNE5</accession>
<dbReference type="InterPro" id="IPR029063">
    <property type="entry name" value="SAM-dependent_MTases_sf"/>
</dbReference>
<dbReference type="Pfam" id="PF08241">
    <property type="entry name" value="Methyltransf_11"/>
    <property type="match status" value="1"/>
</dbReference>
<keyword evidence="1" id="KW-0489">Methyltransferase</keyword>
<keyword evidence="1" id="KW-0808">Transferase</keyword>
<dbReference type="InterPro" id="IPR013216">
    <property type="entry name" value="Methyltransf_11"/>
</dbReference>
<dbReference type="AlphaFoldDB" id="A0A7G7YNE5"/>